<evidence type="ECO:0000256" key="2">
    <source>
        <dbReference type="ARBA" id="ARBA00008231"/>
    </source>
</evidence>
<keyword evidence="5" id="KW-0143">Chaperone</keyword>
<evidence type="ECO:0000256" key="1">
    <source>
        <dbReference type="ARBA" id="ARBA00004173"/>
    </source>
</evidence>
<dbReference type="KEGG" id="som:SOMG_01963"/>
<dbReference type="SUPFAM" id="SSF160909">
    <property type="entry name" value="ATP12-like"/>
    <property type="match status" value="1"/>
</dbReference>
<keyword evidence="4" id="KW-0496">Mitochondrion</keyword>
<dbReference type="InterPro" id="IPR023335">
    <property type="entry name" value="ATP12_ortho_dom_sf"/>
</dbReference>
<keyword evidence="7" id="KW-1185">Reference proteome</keyword>
<evidence type="ECO:0000256" key="4">
    <source>
        <dbReference type="ARBA" id="ARBA00023128"/>
    </source>
</evidence>
<dbReference type="GeneID" id="80875445"/>
<dbReference type="Gene3D" id="3.30.2180.10">
    <property type="entry name" value="ATP12-like"/>
    <property type="match status" value="1"/>
</dbReference>
<dbReference type="InterPro" id="IPR011419">
    <property type="entry name" value="ATP12_ATP_synth-F1-assembly"/>
</dbReference>
<dbReference type="Proteomes" id="UP001212411">
    <property type="component" value="Chromosome 1"/>
</dbReference>
<dbReference type="EMBL" id="CP115611">
    <property type="protein sequence ID" value="WBW71689.1"/>
    <property type="molecule type" value="Genomic_DNA"/>
</dbReference>
<evidence type="ECO:0000313" key="7">
    <source>
        <dbReference type="Proteomes" id="UP001212411"/>
    </source>
</evidence>
<dbReference type="Gene3D" id="1.10.3580.10">
    <property type="entry name" value="ATP12 ATPase"/>
    <property type="match status" value="1"/>
</dbReference>
<name>A0AAF0AV91_9SCHI</name>
<evidence type="ECO:0000313" key="6">
    <source>
        <dbReference type="EMBL" id="WBW71689.1"/>
    </source>
</evidence>
<evidence type="ECO:0000256" key="3">
    <source>
        <dbReference type="ARBA" id="ARBA00022946"/>
    </source>
</evidence>
<comment type="similarity">
    <text evidence="2">Belongs to the ATP12 family.</text>
</comment>
<keyword evidence="3" id="KW-0809">Transit peptide</keyword>
<dbReference type="PANTHER" id="PTHR21013">
    <property type="entry name" value="ATP SYNTHASE MITOCHONDRIAL F1 COMPLEX ASSEMBLY FACTOR 2/ATP12 PROTEIN, MITOCHONDRIAL PRECURSOR"/>
    <property type="match status" value="1"/>
</dbReference>
<proteinExistence type="inferred from homology"/>
<protein>
    <submittedName>
        <fullName evidence="6">Mitochondrial F1-FO ATP synthase chaperone Atp12</fullName>
    </submittedName>
</protein>
<evidence type="ECO:0000256" key="5">
    <source>
        <dbReference type="ARBA" id="ARBA00023186"/>
    </source>
</evidence>
<dbReference type="Pfam" id="PF07542">
    <property type="entry name" value="ATP12"/>
    <property type="match status" value="1"/>
</dbReference>
<comment type="subcellular location">
    <subcellularLocation>
        <location evidence="1">Mitochondrion</location>
    </subcellularLocation>
</comment>
<organism evidence="6 7">
    <name type="scientific">Schizosaccharomyces osmophilus</name>
    <dbReference type="NCBI Taxonomy" id="2545709"/>
    <lineage>
        <taxon>Eukaryota</taxon>
        <taxon>Fungi</taxon>
        <taxon>Dikarya</taxon>
        <taxon>Ascomycota</taxon>
        <taxon>Taphrinomycotina</taxon>
        <taxon>Schizosaccharomycetes</taxon>
        <taxon>Schizosaccharomycetales</taxon>
        <taxon>Schizosaccharomycetaceae</taxon>
        <taxon>Schizosaccharomyces</taxon>
    </lineage>
</organism>
<dbReference type="GO" id="GO:0005739">
    <property type="term" value="C:mitochondrion"/>
    <property type="evidence" value="ECO:0007669"/>
    <property type="project" value="UniProtKB-SubCell"/>
</dbReference>
<accession>A0AAF0AV91</accession>
<dbReference type="AlphaFoldDB" id="A0AAF0AV91"/>
<dbReference type="PANTHER" id="PTHR21013:SF10">
    <property type="entry name" value="ATP SYNTHASE MITOCHONDRIAL F1 COMPLEX ASSEMBLY FACTOR 2"/>
    <property type="match status" value="1"/>
</dbReference>
<dbReference type="RefSeq" id="XP_056035932.1">
    <property type="nucleotide sequence ID" value="XM_056180756.1"/>
</dbReference>
<reference evidence="6 7" key="1">
    <citation type="journal article" date="2023" name="G3 (Bethesda)">
        <title>A high-quality reference genome for the fission yeast Schizosaccharomyces osmophilus.</title>
        <authorList>
            <person name="Jia G.S."/>
            <person name="Zhang W.C."/>
            <person name="Liang Y."/>
            <person name="Liu X.H."/>
            <person name="Rhind N."/>
            <person name="Pidoux A."/>
            <person name="Brysch-Herzberg M."/>
            <person name="Du L.L."/>
        </authorList>
    </citation>
    <scope>NUCLEOTIDE SEQUENCE [LARGE SCALE GENOMIC DNA]</scope>
    <source>
        <strain evidence="6 7">CBS 15793</strain>
    </source>
</reference>
<dbReference type="InterPro" id="IPR042272">
    <property type="entry name" value="ATP12_ATP_synth-F1-assembly_N"/>
</dbReference>
<dbReference type="GO" id="GO:0033615">
    <property type="term" value="P:mitochondrial proton-transporting ATP synthase complex assembly"/>
    <property type="evidence" value="ECO:0007669"/>
    <property type="project" value="TreeGrafter"/>
</dbReference>
<sequence length="276" mass="31409">MSLRGITLAKKQLFSRHFCSTVIKNNGNPDGFRRFWKNTSVSNENGQAFVKLDGRSIKTPSGKILEIPAFMRPLAHLVALEWDRLPSSSIRPHMLPVTSLFSRAMDVSELESEKAKVFDQVTKFIDTDTILVYAPTEEYEGKLLKEQQKKWLPLKKAFEEKFDVHLKHLDGDGGLVACKQSTETHDKIQKWLSSLNPWQLAAFERCVASSKSFILSTLLLEGELSSDEVVELTNLELCFQTNKWGTLEDVHEMDHHDLRQKVSSSGLIFRFANTPN</sequence>
<gene>
    <name evidence="6" type="primary">atp12</name>
    <name evidence="6" type="ORF">SOMG_01963</name>
</gene>